<proteinExistence type="predicted"/>
<dbReference type="EMBL" id="LANV01000001">
    <property type="protein sequence ID" value="KJV64144.1"/>
    <property type="molecule type" value="Genomic_DNA"/>
</dbReference>
<dbReference type="Proteomes" id="UP000033441">
    <property type="component" value="Unassembled WGS sequence"/>
</dbReference>
<evidence type="ECO:0000313" key="1">
    <source>
        <dbReference type="EMBL" id="KJV64144.1"/>
    </source>
</evidence>
<name>A0A0F3NB76_ANAPH</name>
<comment type="caution">
    <text evidence="1">The sequence shown here is derived from an EMBL/GenBank/DDBJ whole genome shotgun (WGS) entry which is preliminary data.</text>
</comment>
<evidence type="ECO:0000313" key="2">
    <source>
        <dbReference type="Proteomes" id="UP000033441"/>
    </source>
</evidence>
<accession>A0A0F3NB76</accession>
<reference evidence="1 2" key="1">
    <citation type="submission" date="2015-02" db="EMBL/GenBank/DDBJ databases">
        <title>Genome Sequencing of Rickettsiales.</title>
        <authorList>
            <person name="Daugherty S.C."/>
            <person name="Su Q."/>
            <person name="Abolude K."/>
            <person name="Beier-Sexton M."/>
            <person name="Carlyon J.A."/>
            <person name="Carter R."/>
            <person name="Day N.P."/>
            <person name="Dumler S.J."/>
            <person name="Dyachenko V."/>
            <person name="Godinez A."/>
            <person name="Kurtti T.J."/>
            <person name="Lichay M."/>
            <person name="Mullins K.E."/>
            <person name="Ott S."/>
            <person name="Pappas-Brown V."/>
            <person name="Paris D.H."/>
            <person name="Patel P."/>
            <person name="Richards A.L."/>
            <person name="Sadzewicz L."/>
            <person name="Sears K."/>
            <person name="Seidman D."/>
            <person name="Sengamalay N."/>
            <person name="Stenos J."/>
            <person name="Tallon L.J."/>
            <person name="Vincent G."/>
            <person name="Fraser C.M."/>
            <person name="Munderloh U."/>
            <person name="Dunning-Hotopp J.C."/>
        </authorList>
    </citation>
    <scope>NUCLEOTIDE SEQUENCE [LARGE SCALE GENOMIC DNA]</scope>
    <source>
        <strain evidence="1 2">ApMUC09</strain>
    </source>
</reference>
<gene>
    <name evidence="1" type="ORF">APHMUC_0884</name>
</gene>
<dbReference type="PATRIC" id="fig|1359152.3.peg.924"/>
<dbReference type="AlphaFoldDB" id="A0A0F3NB76"/>
<protein>
    <submittedName>
        <fullName evidence="1">Uncharacterized protein</fullName>
    </submittedName>
</protein>
<sequence>MEVQFCGKGLYAAVGAHSRHTLHNMGSALHAYSRGFE</sequence>
<organism evidence="1 2">
    <name type="scientific">Anaplasma phagocytophilum str. ApMUC09</name>
    <dbReference type="NCBI Taxonomy" id="1359152"/>
    <lineage>
        <taxon>Bacteria</taxon>
        <taxon>Pseudomonadati</taxon>
        <taxon>Pseudomonadota</taxon>
        <taxon>Alphaproteobacteria</taxon>
        <taxon>Rickettsiales</taxon>
        <taxon>Anaplasmataceae</taxon>
        <taxon>Anaplasma</taxon>
        <taxon>phagocytophilum group</taxon>
    </lineage>
</organism>